<dbReference type="InterPro" id="IPR015920">
    <property type="entry name" value="Cellobiose_DH-like_cyt"/>
</dbReference>
<organism evidence="4 5">
    <name type="scientific">Cladorrhinum samala</name>
    <dbReference type="NCBI Taxonomy" id="585594"/>
    <lineage>
        <taxon>Eukaryota</taxon>
        <taxon>Fungi</taxon>
        <taxon>Dikarya</taxon>
        <taxon>Ascomycota</taxon>
        <taxon>Pezizomycotina</taxon>
        <taxon>Sordariomycetes</taxon>
        <taxon>Sordariomycetidae</taxon>
        <taxon>Sordariales</taxon>
        <taxon>Podosporaceae</taxon>
        <taxon>Cladorrhinum</taxon>
    </lineage>
</organism>
<dbReference type="EMBL" id="MU865096">
    <property type="protein sequence ID" value="KAK4457824.1"/>
    <property type="molecule type" value="Genomic_DNA"/>
</dbReference>
<accession>A0AAV9HCX7</accession>
<keyword evidence="1" id="KW-1133">Transmembrane helix</keyword>
<evidence type="ECO:0000256" key="2">
    <source>
        <dbReference type="SAM" id="SignalP"/>
    </source>
</evidence>
<dbReference type="CDD" id="cd09630">
    <property type="entry name" value="CDH_like_cytochrome"/>
    <property type="match status" value="1"/>
</dbReference>
<feature type="chain" id="PRO_5043485541" description="Cellobiose dehydrogenase-like cytochrome domain-containing protein" evidence="2">
    <location>
        <begin position="32"/>
        <end position="420"/>
    </location>
</feature>
<sequence length="420" mass="46158">MPSTPWAPPSQRWRWLQISLLISHLLHLTSAQFHVSTFQIRDIDTLISINLPPNSDDINFFFTASQNFNSYAAIGFGDDMSDSLMLVMHRGASGSNTILSPRRATGHAEPVHDPSIQITFNPFHQPDAQDLRVNGTCHSCRSLIRAWSTSRTSTDSSSENFLPMIYAFGPNEIFMKTDDLDAPLRRHVGHGKFSIDANAATGPGGVGPLESPAINARPGGDVHVTRTSNKVAVVHGALFVVAAMVFAPFDMMAAAFLKRWPKVQTVSGAMYLGFALGAFVPGVLVSRQHIMTQKFATGHQILGLLAFILLLANFMLGAGLGYLRKRNDDASKSTSVMDTAHLWTGRLIWVLLLVSGGLGLKLSLRRTLFILGYAALAGAIVVLLAPVYFVLWRCTRARKSKEAADEHELQDSIYNHWHNR</sequence>
<dbReference type="AlphaFoldDB" id="A0AAV9HCX7"/>
<dbReference type="PANTHER" id="PTHR47797">
    <property type="entry name" value="DEHYDROGENASE, PUTATIVE (AFU_ORTHOLOGUE AFUA_8G05805)-RELATED"/>
    <property type="match status" value="1"/>
</dbReference>
<feature type="signal peptide" evidence="2">
    <location>
        <begin position="1"/>
        <end position="31"/>
    </location>
</feature>
<keyword evidence="1" id="KW-0472">Membrane</keyword>
<dbReference type="Gene3D" id="2.60.40.1210">
    <property type="entry name" value="Cellobiose dehydrogenase, cytochrome domain"/>
    <property type="match status" value="1"/>
</dbReference>
<evidence type="ECO:0000313" key="5">
    <source>
        <dbReference type="Proteomes" id="UP001321749"/>
    </source>
</evidence>
<name>A0AAV9HCX7_9PEZI</name>
<evidence type="ECO:0000313" key="4">
    <source>
        <dbReference type="EMBL" id="KAK4457824.1"/>
    </source>
</evidence>
<proteinExistence type="predicted"/>
<keyword evidence="1" id="KW-0812">Transmembrane</keyword>
<dbReference type="PANTHER" id="PTHR47797:SF1">
    <property type="entry name" value="CYTOCHROME B561 DOMAIN-CONTAINING PROTEIN-RELATED"/>
    <property type="match status" value="1"/>
</dbReference>
<reference evidence="4" key="2">
    <citation type="submission" date="2023-06" db="EMBL/GenBank/DDBJ databases">
        <authorList>
            <consortium name="Lawrence Berkeley National Laboratory"/>
            <person name="Mondo S.J."/>
            <person name="Hensen N."/>
            <person name="Bonometti L."/>
            <person name="Westerberg I."/>
            <person name="Brannstrom I.O."/>
            <person name="Guillou S."/>
            <person name="Cros-Aarteil S."/>
            <person name="Calhoun S."/>
            <person name="Haridas S."/>
            <person name="Kuo A."/>
            <person name="Pangilinan J."/>
            <person name="Riley R."/>
            <person name="Labutti K."/>
            <person name="Andreopoulos B."/>
            <person name="Lipzen A."/>
            <person name="Chen C."/>
            <person name="Yanf M."/>
            <person name="Daum C."/>
            <person name="Ng V."/>
            <person name="Clum A."/>
            <person name="Steindorff A."/>
            <person name="Ohm R."/>
            <person name="Martin F."/>
            <person name="Silar P."/>
            <person name="Natvig D."/>
            <person name="Lalanne C."/>
            <person name="Gautier V."/>
            <person name="Ament-Velasquez S.L."/>
            <person name="Kruys A."/>
            <person name="Hutchinson M.I."/>
            <person name="Powell A.J."/>
            <person name="Barry K."/>
            <person name="Miller A.N."/>
            <person name="Grigoriev I.V."/>
            <person name="Debuchy R."/>
            <person name="Gladieux P."/>
            <person name="Thoren M.H."/>
            <person name="Johannesson H."/>
        </authorList>
    </citation>
    <scope>NUCLEOTIDE SEQUENCE</scope>
    <source>
        <strain evidence="4">PSN324</strain>
    </source>
</reference>
<keyword evidence="2" id="KW-0732">Signal</keyword>
<feature type="transmembrane region" description="Helical" evidence="1">
    <location>
        <begin position="301"/>
        <end position="323"/>
    </location>
</feature>
<protein>
    <recommendedName>
        <fullName evidence="3">Cellobiose dehydrogenase-like cytochrome domain-containing protein</fullName>
    </recommendedName>
</protein>
<gene>
    <name evidence="4" type="ORF">QBC42DRAFT_235509</name>
</gene>
<evidence type="ECO:0000256" key="1">
    <source>
        <dbReference type="SAM" id="Phobius"/>
    </source>
</evidence>
<feature type="transmembrane region" description="Helical" evidence="1">
    <location>
        <begin position="269"/>
        <end position="289"/>
    </location>
</feature>
<feature type="domain" description="Cellobiose dehydrogenase-like cytochrome" evidence="3">
    <location>
        <begin position="42"/>
        <end position="201"/>
    </location>
</feature>
<keyword evidence="5" id="KW-1185">Reference proteome</keyword>
<reference evidence="4" key="1">
    <citation type="journal article" date="2023" name="Mol. Phylogenet. Evol.">
        <title>Genome-scale phylogeny and comparative genomics of the fungal order Sordariales.</title>
        <authorList>
            <person name="Hensen N."/>
            <person name="Bonometti L."/>
            <person name="Westerberg I."/>
            <person name="Brannstrom I.O."/>
            <person name="Guillou S."/>
            <person name="Cros-Aarteil S."/>
            <person name="Calhoun S."/>
            <person name="Haridas S."/>
            <person name="Kuo A."/>
            <person name="Mondo S."/>
            <person name="Pangilinan J."/>
            <person name="Riley R."/>
            <person name="LaButti K."/>
            <person name="Andreopoulos B."/>
            <person name="Lipzen A."/>
            <person name="Chen C."/>
            <person name="Yan M."/>
            <person name="Daum C."/>
            <person name="Ng V."/>
            <person name="Clum A."/>
            <person name="Steindorff A."/>
            <person name="Ohm R.A."/>
            <person name="Martin F."/>
            <person name="Silar P."/>
            <person name="Natvig D.O."/>
            <person name="Lalanne C."/>
            <person name="Gautier V."/>
            <person name="Ament-Velasquez S.L."/>
            <person name="Kruys A."/>
            <person name="Hutchinson M.I."/>
            <person name="Powell A.J."/>
            <person name="Barry K."/>
            <person name="Miller A.N."/>
            <person name="Grigoriev I.V."/>
            <person name="Debuchy R."/>
            <person name="Gladieux P."/>
            <person name="Hiltunen Thoren M."/>
            <person name="Johannesson H."/>
        </authorList>
    </citation>
    <scope>NUCLEOTIDE SEQUENCE</scope>
    <source>
        <strain evidence="4">PSN324</strain>
    </source>
</reference>
<feature type="transmembrane region" description="Helical" evidence="1">
    <location>
        <begin position="370"/>
        <end position="391"/>
    </location>
</feature>
<comment type="caution">
    <text evidence="4">The sequence shown here is derived from an EMBL/GenBank/DDBJ whole genome shotgun (WGS) entry which is preliminary data.</text>
</comment>
<evidence type="ECO:0000259" key="3">
    <source>
        <dbReference type="Pfam" id="PF16010"/>
    </source>
</evidence>
<feature type="transmembrane region" description="Helical" evidence="1">
    <location>
        <begin position="232"/>
        <end position="257"/>
    </location>
</feature>
<dbReference type="SUPFAM" id="SSF49344">
    <property type="entry name" value="CBD9-like"/>
    <property type="match status" value="1"/>
</dbReference>
<dbReference type="Pfam" id="PF16010">
    <property type="entry name" value="CDH-cyt"/>
    <property type="match status" value="1"/>
</dbReference>
<feature type="transmembrane region" description="Helical" evidence="1">
    <location>
        <begin position="343"/>
        <end position="364"/>
    </location>
</feature>
<dbReference type="Gene3D" id="1.20.120.1770">
    <property type="match status" value="1"/>
</dbReference>
<dbReference type="Proteomes" id="UP001321749">
    <property type="component" value="Unassembled WGS sequence"/>
</dbReference>